<dbReference type="Proteomes" id="UP001168877">
    <property type="component" value="Unassembled WGS sequence"/>
</dbReference>
<feature type="chain" id="PRO_5041252061" description="HR-like lesion-inducer" evidence="2">
    <location>
        <begin position="23"/>
        <end position="157"/>
    </location>
</feature>
<evidence type="ECO:0000313" key="3">
    <source>
        <dbReference type="EMBL" id="KAK0606927.1"/>
    </source>
</evidence>
<dbReference type="Pfam" id="PF05514">
    <property type="entry name" value="HR_lesion"/>
    <property type="match status" value="1"/>
</dbReference>
<dbReference type="PANTHER" id="PTHR31474">
    <property type="entry name" value="HR-LIKE LESION-INDUCER"/>
    <property type="match status" value="1"/>
</dbReference>
<protein>
    <recommendedName>
        <fullName evidence="5">HR-like lesion-inducer</fullName>
    </recommendedName>
</protein>
<feature type="transmembrane region" description="Helical" evidence="1">
    <location>
        <begin position="117"/>
        <end position="136"/>
    </location>
</feature>
<proteinExistence type="predicted"/>
<organism evidence="3 4">
    <name type="scientific">Acer saccharum</name>
    <name type="common">Sugar maple</name>
    <dbReference type="NCBI Taxonomy" id="4024"/>
    <lineage>
        <taxon>Eukaryota</taxon>
        <taxon>Viridiplantae</taxon>
        <taxon>Streptophyta</taxon>
        <taxon>Embryophyta</taxon>
        <taxon>Tracheophyta</taxon>
        <taxon>Spermatophyta</taxon>
        <taxon>Magnoliopsida</taxon>
        <taxon>eudicotyledons</taxon>
        <taxon>Gunneridae</taxon>
        <taxon>Pentapetalae</taxon>
        <taxon>rosids</taxon>
        <taxon>malvids</taxon>
        <taxon>Sapindales</taxon>
        <taxon>Sapindaceae</taxon>
        <taxon>Hippocastanoideae</taxon>
        <taxon>Acereae</taxon>
        <taxon>Acer</taxon>
    </lineage>
</organism>
<evidence type="ECO:0000256" key="1">
    <source>
        <dbReference type="SAM" id="Phobius"/>
    </source>
</evidence>
<sequence length="157" mass="17464">MGFFSFLGRVLFASLFILSAYQMFNDFGVDGGPAVKELIPKVAVAKRHISSRLGVEIPDIEVRHLAATTIFLKGVGGIFFVFGNSFGAILLVLYLVLTTPLLHDFYNYGPKDPEFVPLLHEFLQCVALFGALLYFIGMKNSIPRRQHKKKAPKAKTV</sequence>
<keyword evidence="1" id="KW-0812">Transmembrane</keyword>
<evidence type="ECO:0008006" key="5">
    <source>
        <dbReference type="Google" id="ProtNLM"/>
    </source>
</evidence>
<keyword evidence="1" id="KW-1133">Transmembrane helix</keyword>
<name>A0AA39W825_ACESA</name>
<keyword evidence="2" id="KW-0732">Signal</keyword>
<feature type="transmembrane region" description="Helical" evidence="1">
    <location>
        <begin position="70"/>
        <end position="97"/>
    </location>
</feature>
<dbReference type="PANTHER" id="PTHR31474:SF4">
    <property type="entry name" value="NICOTIANA LESION-INDUCING LIKE"/>
    <property type="match status" value="1"/>
</dbReference>
<dbReference type="EMBL" id="JAUESC010000001">
    <property type="protein sequence ID" value="KAK0606927.1"/>
    <property type="molecule type" value="Genomic_DNA"/>
</dbReference>
<keyword evidence="4" id="KW-1185">Reference proteome</keyword>
<comment type="caution">
    <text evidence="3">The sequence shown here is derived from an EMBL/GenBank/DDBJ whole genome shotgun (WGS) entry which is preliminary data.</text>
</comment>
<reference evidence="3" key="1">
    <citation type="journal article" date="2022" name="Plant J.">
        <title>Strategies of tolerance reflected in two North American maple genomes.</title>
        <authorList>
            <person name="McEvoy S.L."/>
            <person name="Sezen U.U."/>
            <person name="Trouern-Trend A."/>
            <person name="McMahon S.M."/>
            <person name="Schaberg P.G."/>
            <person name="Yang J."/>
            <person name="Wegrzyn J.L."/>
            <person name="Swenson N.G."/>
        </authorList>
    </citation>
    <scope>NUCLEOTIDE SEQUENCE</scope>
    <source>
        <strain evidence="3">NS2018</strain>
    </source>
</reference>
<evidence type="ECO:0000313" key="4">
    <source>
        <dbReference type="Proteomes" id="UP001168877"/>
    </source>
</evidence>
<dbReference type="InterPro" id="IPR008637">
    <property type="entry name" value="HR_lesion"/>
</dbReference>
<gene>
    <name evidence="3" type="ORF">LWI29_006389</name>
</gene>
<reference evidence="3" key="2">
    <citation type="submission" date="2023-06" db="EMBL/GenBank/DDBJ databases">
        <authorList>
            <person name="Swenson N.G."/>
            <person name="Wegrzyn J.L."/>
            <person name="Mcevoy S.L."/>
        </authorList>
    </citation>
    <scope>NUCLEOTIDE SEQUENCE</scope>
    <source>
        <strain evidence="3">NS2018</strain>
        <tissue evidence="3">Leaf</tissue>
    </source>
</reference>
<dbReference type="AlphaFoldDB" id="A0AA39W825"/>
<accession>A0AA39W825</accession>
<keyword evidence="1" id="KW-0472">Membrane</keyword>
<feature type="signal peptide" evidence="2">
    <location>
        <begin position="1"/>
        <end position="22"/>
    </location>
</feature>
<evidence type="ECO:0000256" key="2">
    <source>
        <dbReference type="SAM" id="SignalP"/>
    </source>
</evidence>